<dbReference type="Proteomes" id="UP001178507">
    <property type="component" value="Unassembled WGS sequence"/>
</dbReference>
<dbReference type="AlphaFoldDB" id="A0AA36HXH1"/>
<organism evidence="2 3">
    <name type="scientific">Effrenium voratum</name>
    <dbReference type="NCBI Taxonomy" id="2562239"/>
    <lineage>
        <taxon>Eukaryota</taxon>
        <taxon>Sar</taxon>
        <taxon>Alveolata</taxon>
        <taxon>Dinophyceae</taxon>
        <taxon>Suessiales</taxon>
        <taxon>Symbiodiniaceae</taxon>
        <taxon>Effrenium</taxon>
    </lineage>
</organism>
<dbReference type="EMBL" id="CAUJNA010000446">
    <property type="protein sequence ID" value="CAJ1377142.1"/>
    <property type="molecule type" value="Genomic_DNA"/>
</dbReference>
<evidence type="ECO:0000313" key="3">
    <source>
        <dbReference type="Proteomes" id="UP001178507"/>
    </source>
</evidence>
<name>A0AA36HXH1_9DINO</name>
<evidence type="ECO:0000256" key="1">
    <source>
        <dbReference type="SAM" id="MobiDB-lite"/>
    </source>
</evidence>
<gene>
    <name evidence="2" type="ORF">EVOR1521_LOCUS6030</name>
</gene>
<proteinExistence type="predicted"/>
<sequence>MVGFTFHLTWWHGFGREAQRVILKASLEQTIETELEADSEPGPEKRARRRKVRVRRPPSAPSDALRPSRPSRVVSLSPAAVEVLVAAGDVAEHAVTEVTELEPEEVNDAAVSAEMAAEASERDRKFEDLDTELALYCEASVAARLAALPG</sequence>
<comment type="caution">
    <text evidence="2">The sequence shown here is derived from an EMBL/GenBank/DDBJ whole genome shotgun (WGS) entry which is preliminary data.</text>
</comment>
<reference evidence="2" key="1">
    <citation type="submission" date="2023-08" db="EMBL/GenBank/DDBJ databases">
        <authorList>
            <person name="Chen Y."/>
            <person name="Shah S."/>
            <person name="Dougan E. K."/>
            <person name="Thang M."/>
            <person name="Chan C."/>
        </authorList>
    </citation>
    <scope>NUCLEOTIDE SEQUENCE</scope>
</reference>
<protein>
    <submittedName>
        <fullName evidence="2">Uncharacterized protein</fullName>
    </submittedName>
</protein>
<feature type="compositionally biased region" description="Low complexity" evidence="1">
    <location>
        <begin position="61"/>
        <end position="71"/>
    </location>
</feature>
<accession>A0AA36HXH1</accession>
<feature type="compositionally biased region" description="Basic residues" evidence="1">
    <location>
        <begin position="46"/>
        <end position="56"/>
    </location>
</feature>
<keyword evidence="3" id="KW-1185">Reference proteome</keyword>
<feature type="region of interest" description="Disordered" evidence="1">
    <location>
        <begin position="34"/>
        <end position="71"/>
    </location>
</feature>
<evidence type="ECO:0000313" key="2">
    <source>
        <dbReference type="EMBL" id="CAJ1377142.1"/>
    </source>
</evidence>